<dbReference type="PANTHER" id="PTHR31302">
    <property type="entry name" value="TRANSMEMBRANE PROTEIN WITH METALLOPHOSPHOESTERASE DOMAIN-RELATED"/>
    <property type="match status" value="1"/>
</dbReference>
<protein>
    <submittedName>
        <fullName evidence="4">Putative phosphoesterase</fullName>
    </submittedName>
</protein>
<evidence type="ECO:0000313" key="4">
    <source>
        <dbReference type="EMBL" id="ABM53520.1"/>
    </source>
</evidence>
<keyword evidence="1" id="KW-0479">Metal-binding</keyword>
<dbReference type="InterPro" id="IPR029052">
    <property type="entry name" value="Metallo-depent_PP-like"/>
</dbReference>
<organism evidence="4">
    <name type="scientific">uncultured bacterium CBNPD1 BAC clone 543</name>
    <dbReference type="NCBI Taxonomy" id="417308"/>
    <lineage>
        <taxon>Bacteria</taxon>
        <taxon>environmental samples</taxon>
    </lineage>
</organism>
<dbReference type="GO" id="GO:0009245">
    <property type="term" value="P:lipid A biosynthetic process"/>
    <property type="evidence" value="ECO:0007669"/>
    <property type="project" value="TreeGrafter"/>
</dbReference>
<sequence length="199" mass="21068">MRQTKPDLVACTGDVVDLHVAGCEPVFEALGSIPAELGSYFVLGNHDLLDSARRVLRLSRSAGLVTLRSSSIAVPRGLRIAGVDWSNSIAGNAALVRRALVGSEAPHLLLAHNPKAFREAARLGVPLTLAGHTHGGQVSIRERGGVPRAVRRGSRLTVGHYHDGRSHLFVTTGAGGWFPLRVNCPAEVVSLVVRSADAK</sequence>
<dbReference type="GO" id="GO:0046872">
    <property type="term" value="F:metal ion binding"/>
    <property type="evidence" value="ECO:0007669"/>
    <property type="project" value="UniProtKB-KW"/>
</dbReference>
<evidence type="ECO:0000256" key="2">
    <source>
        <dbReference type="ARBA" id="ARBA00022801"/>
    </source>
</evidence>
<dbReference type="PANTHER" id="PTHR31302:SF31">
    <property type="entry name" value="PHOSPHODIESTERASE YAEI"/>
    <property type="match status" value="1"/>
</dbReference>
<dbReference type="AlphaFoldDB" id="B1N6H4"/>
<dbReference type="GO" id="GO:0016020">
    <property type="term" value="C:membrane"/>
    <property type="evidence" value="ECO:0007669"/>
    <property type="project" value="GOC"/>
</dbReference>
<feature type="domain" description="Calcineurin-like phosphoesterase" evidence="3">
    <location>
        <begin position="4"/>
        <end position="134"/>
    </location>
</feature>
<evidence type="ECO:0000256" key="1">
    <source>
        <dbReference type="ARBA" id="ARBA00022723"/>
    </source>
</evidence>
<proteinExistence type="predicted"/>
<name>B1N6H4_9BACT</name>
<accession>B1N6H4</accession>
<evidence type="ECO:0000259" key="3">
    <source>
        <dbReference type="Pfam" id="PF00149"/>
    </source>
</evidence>
<reference evidence="4" key="1">
    <citation type="journal article" date="2008" name="FEMS Microbiol. Ecol.">
        <title>Metagenomic analysis of a freshwater toxic cyanobacteria bloom.</title>
        <authorList>
            <person name="Pope P.B."/>
            <person name="Patel B.K."/>
        </authorList>
    </citation>
    <scope>NUCLEOTIDE SEQUENCE</scope>
</reference>
<dbReference type="SUPFAM" id="SSF56300">
    <property type="entry name" value="Metallo-dependent phosphatases"/>
    <property type="match status" value="1"/>
</dbReference>
<dbReference type="InterPro" id="IPR004843">
    <property type="entry name" value="Calcineurin-like_PHP"/>
</dbReference>
<dbReference type="Pfam" id="PF00149">
    <property type="entry name" value="Metallophos"/>
    <property type="match status" value="1"/>
</dbReference>
<dbReference type="Gene3D" id="3.60.21.10">
    <property type="match status" value="1"/>
</dbReference>
<dbReference type="InterPro" id="IPR051158">
    <property type="entry name" value="Metallophosphoesterase_sf"/>
</dbReference>
<dbReference type="GO" id="GO:0008758">
    <property type="term" value="F:UDP-2,3-diacylglucosamine hydrolase activity"/>
    <property type="evidence" value="ECO:0007669"/>
    <property type="project" value="TreeGrafter"/>
</dbReference>
<keyword evidence="2" id="KW-0378">Hydrolase</keyword>
<dbReference type="EMBL" id="EF157668">
    <property type="protein sequence ID" value="ABM53520.1"/>
    <property type="molecule type" value="Genomic_DNA"/>
</dbReference>